<keyword evidence="4 15" id="KW-0547">Nucleotide-binding</keyword>
<evidence type="ECO:0000256" key="2">
    <source>
        <dbReference type="ARBA" id="ARBA00022490"/>
    </source>
</evidence>
<evidence type="ECO:0000259" key="20">
    <source>
        <dbReference type="PROSITE" id="PS51786"/>
    </source>
</evidence>
<evidence type="ECO:0000259" key="21">
    <source>
        <dbReference type="PROSITE" id="PS51787"/>
    </source>
</evidence>
<dbReference type="GO" id="GO:0005524">
    <property type="term" value="F:ATP binding"/>
    <property type="evidence" value="ECO:0007669"/>
    <property type="project" value="UniProtKB-UniRule"/>
</dbReference>
<evidence type="ECO:0000256" key="18">
    <source>
        <dbReference type="PROSITE-ProRule" id="PRU01122"/>
    </source>
</evidence>
<comment type="catalytic activity">
    <reaction evidence="9 14 15 18">
        <text>Hydrolysis of proteins in presence of ATP.</text>
        <dbReference type="EC" id="3.4.21.53"/>
    </reaction>
</comment>
<dbReference type="GO" id="GO:0016887">
    <property type="term" value="F:ATP hydrolysis activity"/>
    <property type="evidence" value="ECO:0007669"/>
    <property type="project" value="UniProtKB-UniRule"/>
</dbReference>
<dbReference type="Gene3D" id="3.40.50.300">
    <property type="entry name" value="P-loop containing nucleotide triphosphate hydrolases"/>
    <property type="match status" value="1"/>
</dbReference>
<dbReference type="Gene3D" id="1.10.8.60">
    <property type="match status" value="1"/>
</dbReference>
<feature type="active site" evidence="14 16">
    <location>
        <position position="683"/>
    </location>
</feature>
<dbReference type="CDD" id="cd19500">
    <property type="entry name" value="RecA-like_Lon"/>
    <property type="match status" value="1"/>
</dbReference>
<dbReference type="InterPro" id="IPR003593">
    <property type="entry name" value="AAA+_ATPase"/>
</dbReference>
<organism evidence="22 23">
    <name type="scientific">Candidatus Alloenteromonas pullicola</name>
    <dbReference type="NCBI Taxonomy" id="2840784"/>
    <lineage>
        <taxon>Bacteria</taxon>
        <taxon>Bacillati</taxon>
        <taxon>Bacillota</taxon>
        <taxon>Bacillota incertae sedis</taxon>
        <taxon>Candidatus Alloenteromonas</taxon>
    </lineage>
</organism>
<evidence type="ECO:0000256" key="1">
    <source>
        <dbReference type="ARBA" id="ARBA00004496"/>
    </source>
</evidence>
<dbReference type="InterPro" id="IPR027065">
    <property type="entry name" value="Lon_Prtase"/>
</dbReference>
<evidence type="ECO:0000256" key="16">
    <source>
        <dbReference type="PIRSR" id="PIRSR001174-1"/>
    </source>
</evidence>
<dbReference type="InterPro" id="IPR020568">
    <property type="entry name" value="Ribosomal_Su5_D2-typ_SF"/>
</dbReference>
<dbReference type="InterPro" id="IPR004815">
    <property type="entry name" value="Lon_bac/euk-typ"/>
</dbReference>
<comment type="function">
    <text evidence="10 14">ATP-dependent serine protease that mediates the selective degradation of mutant and abnormal proteins as well as certain short-lived regulatory proteins. Required for cellular homeostasis and for survival from DNA damage and developmental changes induced by stress. Degrades polypeptides processively to yield small peptide fragments that are 5 to 10 amino acids long. Binds to DNA in a double-stranded, site-specific manner.</text>
</comment>
<dbReference type="Pfam" id="PF05362">
    <property type="entry name" value="Lon_C"/>
    <property type="match status" value="1"/>
</dbReference>
<keyword evidence="3 14" id="KW-0645">Protease</keyword>
<dbReference type="SMART" id="SM00464">
    <property type="entry name" value="LON"/>
    <property type="match status" value="1"/>
</dbReference>
<evidence type="ECO:0000256" key="3">
    <source>
        <dbReference type="ARBA" id="ARBA00022670"/>
    </source>
</evidence>
<dbReference type="SUPFAM" id="SSF52540">
    <property type="entry name" value="P-loop containing nucleoside triphosphate hydrolases"/>
    <property type="match status" value="1"/>
</dbReference>
<gene>
    <name evidence="14 22" type="primary">lon</name>
    <name evidence="22" type="ORF">IAC52_03830</name>
</gene>
<evidence type="ECO:0000256" key="4">
    <source>
        <dbReference type="ARBA" id="ARBA00022741"/>
    </source>
</evidence>
<dbReference type="Pfam" id="PF00004">
    <property type="entry name" value="AAA"/>
    <property type="match status" value="1"/>
</dbReference>
<dbReference type="GO" id="GO:0005737">
    <property type="term" value="C:cytoplasm"/>
    <property type="evidence" value="ECO:0007669"/>
    <property type="project" value="UniProtKB-SubCell"/>
</dbReference>
<evidence type="ECO:0000256" key="8">
    <source>
        <dbReference type="ARBA" id="ARBA00023016"/>
    </source>
</evidence>
<dbReference type="GO" id="GO:0004176">
    <property type="term" value="F:ATP-dependent peptidase activity"/>
    <property type="evidence" value="ECO:0007669"/>
    <property type="project" value="UniProtKB-UniRule"/>
</dbReference>
<feature type="active site" evidence="14 16">
    <location>
        <position position="726"/>
    </location>
</feature>
<dbReference type="InterPro" id="IPR003959">
    <property type="entry name" value="ATPase_AAA_core"/>
</dbReference>
<dbReference type="FunFam" id="3.40.50.300:FF:000021">
    <property type="entry name" value="Lon protease homolog"/>
    <property type="match status" value="1"/>
</dbReference>
<dbReference type="Gene3D" id="3.30.230.10">
    <property type="match status" value="1"/>
</dbReference>
<name>A0A9D1LP24_9FIRM</name>
<evidence type="ECO:0000313" key="22">
    <source>
        <dbReference type="EMBL" id="HIU45408.1"/>
    </source>
</evidence>
<comment type="subcellular location">
    <subcellularLocation>
        <location evidence="1 14 15">Cytoplasm</location>
    </subcellularLocation>
</comment>
<proteinExistence type="evidence at transcript level"/>
<evidence type="ECO:0000256" key="11">
    <source>
        <dbReference type="ARBA" id="ARBA00066743"/>
    </source>
</evidence>
<feature type="binding site" evidence="17">
    <location>
        <begin position="357"/>
        <end position="364"/>
    </location>
    <ligand>
        <name>ATP</name>
        <dbReference type="ChEBI" id="CHEBI:30616"/>
    </ligand>
</feature>
<dbReference type="InterPro" id="IPR008269">
    <property type="entry name" value="Lon_proteolytic"/>
</dbReference>
<dbReference type="PIRSF" id="PIRSF001174">
    <property type="entry name" value="Lon_proteas"/>
    <property type="match status" value="1"/>
</dbReference>
<dbReference type="PROSITE" id="PS51786">
    <property type="entry name" value="LON_PROTEOLYTIC"/>
    <property type="match status" value="1"/>
</dbReference>
<dbReference type="InterPro" id="IPR008268">
    <property type="entry name" value="Peptidase_S16_AS"/>
</dbReference>
<dbReference type="AlphaFoldDB" id="A0A9D1LP24"/>
<evidence type="ECO:0000256" key="13">
    <source>
        <dbReference type="ARBA" id="ARBA00082722"/>
    </source>
</evidence>
<dbReference type="Pfam" id="PF02190">
    <property type="entry name" value="LON_substr_bdg"/>
    <property type="match status" value="1"/>
</dbReference>
<evidence type="ECO:0000256" key="7">
    <source>
        <dbReference type="ARBA" id="ARBA00022840"/>
    </source>
</evidence>
<dbReference type="PROSITE" id="PS01046">
    <property type="entry name" value="LON_SER"/>
    <property type="match status" value="1"/>
</dbReference>
<keyword evidence="8 14" id="KW-0346">Stress response</keyword>
<dbReference type="InterPro" id="IPR015947">
    <property type="entry name" value="PUA-like_sf"/>
</dbReference>
<protein>
    <recommendedName>
        <fullName evidence="12 14">Lon protease</fullName>
        <ecNumber evidence="11 14">3.4.21.53</ecNumber>
    </recommendedName>
    <alternativeName>
        <fullName evidence="13 14">ATP-dependent protease La</fullName>
    </alternativeName>
</protein>
<dbReference type="InterPro" id="IPR003111">
    <property type="entry name" value="Lon_prtase_N"/>
</dbReference>
<dbReference type="SUPFAM" id="SSF54211">
    <property type="entry name" value="Ribosomal protein S5 domain 2-like"/>
    <property type="match status" value="1"/>
</dbReference>
<keyword evidence="5 14" id="KW-0378">Hydrolase</keyword>
<evidence type="ECO:0000256" key="19">
    <source>
        <dbReference type="RuleBase" id="RU000591"/>
    </source>
</evidence>
<evidence type="ECO:0000256" key="6">
    <source>
        <dbReference type="ARBA" id="ARBA00022825"/>
    </source>
</evidence>
<dbReference type="InterPro" id="IPR046336">
    <property type="entry name" value="Lon_prtase_N_sf"/>
</dbReference>
<dbReference type="EC" id="3.4.21.53" evidence="11 14"/>
<dbReference type="InterPro" id="IPR054594">
    <property type="entry name" value="Lon_lid"/>
</dbReference>
<evidence type="ECO:0000256" key="5">
    <source>
        <dbReference type="ARBA" id="ARBA00022801"/>
    </source>
</evidence>
<dbReference type="EMBL" id="DVMV01000028">
    <property type="protein sequence ID" value="HIU45408.1"/>
    <property type="molecule type" value="Genomic_DNA"/>
</dbReference>
<dbReference type="NCBIfam" id="TIGR00763">
    <property type="entry name" value="lon"/>
    <property type="match status" value="1"/>
</dbReference>
<dbReference type="GO" id="GO:0004252">
    <property type="term" value="F:serine-type endopeptidase activity"/>
    <property type="evidence" value="ECO:0007669"/>
    <property type="project" value="UniProtKB-UniRule"/>
</dbReference>
<evidence type="ECO:0000256" key="9">
    <source>
        <dbReference type="ARBA" id="ARBA00050665"/>
    </source>
</evidence>
<comment type="induction">
    <text evidence="14">By heat shock.</text>
</comment>
<comment type="caution">
    <text evidence="22">The sequence shown here is derived from an EMBL/GenBank/DDBJ whole genome shotgun (WGS) entry which is preliminary data.</text>
</comment>
<keyword evidence="7 15" id="KW-0067">ATP-binding</keyword>
<evidence type="ECO:0000256" key="12">
    <source>
        <dbReference type="ARBA" id="ARBA00071934"/>
    </source>
</evidence>
<dbReference type="GO" id="GO:0043565">
    <property type="term" value="F:sequence-specific DNA binding"/>
    <property type="evidence" value="ECO:0007669"/>
    <property type="project" value="UniProtKB-UniRule"/>
</dbReference>
<keyword evidence="2 14" id="KW-0963">Cytoplasm</keyword>
<dbReference type="InterPro" id="IPR027543">
    <property type="entry name" value="Lon_bac"/>
</dbReference>
<dbReference type="Proteomes" id="UP000824070">
    <property type="component" value="Unassembled WGS sequence"/>
</dbReference>
<comment type="caution">
    <text evidence="14">Lacks conserved residue(s) required for the propagation of feature annotation.</text>
</comment>
<dbReference type="Pfam" id="PF22667">
    <property type="entry name" value="Lon_lid"/>
    <property type="match status" value="1"/>
</dbReference>
<accession>A0A9D1LP24</accession>
<evidence type="ECO:0000256" key="10">
    <source>
        <dbReference type="ARBA" id="ARBA00053875"/>
    </source>
</evidence>
<dbReference type="Gene3D" id="2.30.130.40">
    <property type="entry name" value="LON domain-like"/>
    <property type="match status" value="1"/>
</dbReference>
<dbReference type="SUPFAM" id="SSF88697">
    <property type="entry name" value="PUA domain-like"/>
    <property type="match status" value="1"/>
</dbReference>
<reference evidence="22" key="1">
    <citation type="submission" date="2020-10" db="EMBL/GenBank/DDBJ databases">
        <authorList>
            <person name="Gilroy R."/>
        </authorList>
    </citation>
    <scope>NUCLEOTIDE SEQUENCE</scope>
    <source>
        <strain evidence="22">ChiGjej1B1-22543</strain>
    </source>
</reference>
<feature type="domain" description="Lon proteolytic" evidence="20">
    <location>
        <begin position="596"/>
        <end position="777"/>
    </location>
</feature>
<dbReference type="PROSITE" id="PS51787">
    <property type="entry name" value="LON_N"/>
    <property type="match status" value="1"/>
</dbReference>
<evidence type="ECO:0000313" key="23">
    <source>
        <dbReference type="Proteomes" id="UP000824070"/>
    </source>
</evidence>
<dbReference type="Gene3D" id="1.20.5.5270">
    <property type="match status" value="1"/>
</dbReference>
<dbReference type="GO" id="GO:0034605">
    <property type="term" value="P:cellular response to heat"/>
    <property type="evidence" value="ECO:0007669"/>
    <property type="project" value="UniProtKB-UniRule"/>
</dbReference>
<comment type="similarity">
    <text evidence="14 15 18 19">Belongs to the peptidase S16 family.</text>
</comment>
<dbReference type="InterPro" id="IPR027417">
    <property type="entry name" value="P-loop_NTPase"/>
</dbReference>
<evidence type="ECO:0000256" key="15">
    <source>
        <dbReference type="PIRNR" id="PIRNR001174"/>
    </source>
</evidence>
<feature type="domain" description="Lon N-terminal" evidence="21">
    <location>
        <begin position="13"/>
        <end position="205"/>
    </location>
</feature>
<dbReference type="GO" id="GO:0006515">
    <property type="term" value="P:protein quality control for misfolded or incompletely synthesized proteins"/>
    <property type="evidence" value="ECO:0007669"/>
    <property type="project" value="UniProtKB-UniRule"/>
</dbReference>
<keyword evidence="6 14" id="KW-0720">Serine protease</keyword>
<dbReference type="PRINTS" id="PR00830">
    <property type="entry name" value="ENDOLAPTASE"/>
</dbReference>
<evidence type="ECO:0000256" key="14">
    <source>
        <dbReference type="HAMAP-Rule" id="MF_01973"/>
    </source>
</evidence>
<dbReference type="PANTHER" id="PTHR10046">
    <property type="entry name" value="ATP DEPENDENT LON PROTEASE FAMILY MEMBER"/>
    <property type="match status" value="1"/>
</dbReference>
<evidence type="ECO:0000256" key="17">
    <source>
        <dbReference type="PIRSR" id="PIRSR001174-2"/>
    </source>
</evidence>
<comment type="subunit">
    <text evidence="14 15">Homohexamer. Organized in a ring with a central cavity.</text>
</comment>
<dbReference type="Gene3D" id="1.20.58.1480">
    <property type="match status" value="1"/>
</dbReference>
<dbReference type="InterPro" id="IPR014721">
    <property type="entry name" value="Ribsml_uS5_D2-typ_fold_subgr"/>
</dbReference>
<dbReference type="HAMAP" id="MF_01973">
    <property type="entry name" value="lon_bact"/>
    <property type="match status" value="1"/>
</dbReference>
<reference evidence="22" key="2">
    <citation type="journal article" date="2021" name="PeerJ">
        <title>Extensive microbial diversity within the chicken gut microbiome revealed by metagenomics and culture.</title>
        <authorList>
            <person name="Gilroy R."/>
            <person name="Ravi A."/>
            <person name="Getino M."/>
            <person name="Pursley I."/>
            <person name="Horton D.L."/>
            <person name="Alikhan N.F."/>
            <person name="Baker D."/>
            <person name="Gharbi K."/>
            <person name="Hall N."/>
            <person name="Watson M."/>
            <person name="Adriaenssens E.M."/>
            <person name="Foster-Nyarko E."/>
            <person name="Jarju S."/>
            <person name="Secka A."/>
            <person name="Antonio M."/>
            <person name="Oren A."/>
            <person name="Chaudhuri R.R."/>
            <person name="La Ragione R."/>
            <person name="Hildebrand F."/>
            <person name="Pallen M.J."/>
        </authorList>
    </citation>
    <scope>NUCLEOTIDE SEQUENCE</scope>
    <source>
        <strain evidence="22">ChiGjej1B1-22543</strain>
    </source>
</reference>
<sequence length="780" mass="85970">MNNNPNGESILTLPLLVARSLVVFPSMSEDIEVGREFSLKAVEQARSATNNLLFVVSQKGESTDSPTIDDIYSAGTLCRVTSYTPYDGGVRIRVVGSKRVRFDSMKFSEEGGYFVASGRVIEPIEGDKQTELKLLREITQTISDPASGLPRINAGAFSKGIPSADLPDSLAPYLPLSLQQKEKLLEIEDINERLSYLLECLQGAKAAAEVEDDLSKKVRASAEKSQKEYYLREKMKAIREELGEGDDQEHSEDAILQKLEQNPYPENVKAKIKAELRRYKMMPESSLEASLIMTYIDTLLSIPWFEKTEDDEDLNHVEEVLNEDHYGLEKVKKRIIEYLAVKKMTKSLKAPILCFYGPPGCGKTSLGRSIARALGRKFFKTALGGISDEAEIRGHRRTYVGSMPGRIIHGMIKCGVTNPVFLLDEIDKVGGSNYKGDPSSALLEVLDPEQNFAFNDNYVEEPYDLSNVLFICTANNLDNIPGPLRDRLELIEVPSYTEIEKVKIANGFLIPKQVKLAGLSDSDISFPEQSLKTIIEHYTMEAGVRQLERTIASCCRKAVVEILKDESTPRPILIDDAKLHSYLGVEIFEGSKKEKENQVGVVTGLAYTDFGGDILPIEVNYFPGKGGLVLTGKLGEVMKESATIALDYVRANSKKYNIDDAIFASNDIHIHVPEGAVPKDGPSAGVAITTAIISCLTHTPVNANVAMTGEVTLRGNALAIGGLREKSLAAARCGIKEIVVPIDNKKDVEELPEEVKKALKITFMKTVDDALDRALVREKA</sequence>
<dbReference type="SMART" id="SM00382">
    <property type="entry name" value="AAA"/>
    <property type="match status" value="1"/>
</dbReference>